<dbReference type="InterPro" id="IPR051360">
    <property type="entry name" value="Neuronal_Pentraxin_Related"/>
</dbReference>
<sequence>MGSSRLAAVILLILIITLQVPPSLGQRSRPTSAETRKRLHQRLQRLDEQFRRFQEMTLTHLRSIAESSNLSTSIDTRFHMLTRQLESISRELSSFRTEAERDLQSLKSWSRKLRRKTKRVELRLTRTERVMKENSRLALNQLHKHKAAMVNLTQELVTHRGRINVVEARQGEIKVLQEAFQKQISKLDSQVRSIQRPLLGTYLVRSENALNRTVQGPAFTKRKEKTRLSKDSKDERMKNRVLLRATRQPDHMTVATFMQTNMPPTSQSVQEEQTNTLLHLPQRHKILQNYTPKKAATICNVNSVLFFPSASTENYVTFRTRFLTSIHELSICTWLRVDAEYMGTLLSYATEANDNTLVLYGRRSSLLGNMDFVIGDPAYRELTTDHMLDGQWHHICVVWSSIEGRFWHYMDRRLISTGSRFQKGYAIPPGGSFILGQEQDTLGGGFDQAEAFVGRLAGFALWTRALSPAEVSGLASGRGMPRGAVLTLDDVNVLHGSVKQVICECLEHCI</sequence>
<keyword evidence="5" id="KW-0325">Glycoprotein</keyword>
<protein>
    <submittedName>
        <fullName evidence="9">Pentraxin 4, long</fullName>
    </submittedName>
</protein>
<dbReference type="PANTHER" id="PTHR19277:SF122">
    <property type="entry name" value="PENTRAXIN-4"/>
    <property type="match status" value="1"/>
</dbReference>
<comment type="caution">
    <text evidence="6">Lacks conserved residue(s) required for the propagation of feature annotation.</text>
</comment>
<evidence type="ECO:0000256" key="6">
    <source>
        <dbReference type="PROSITE-ProRule" id="PRU01172"/>
    </source>
</evidence>
<dbReference type="eggNOG" id="ENOG502QTID">
    <property type="taxonomic scope" value="Eukaryota"/>
</dbReference>
<feature type="domain" description="Pentraxin (PTX)" evidence="8">
    <location>
        <begin position="301"/>
        <end position="509"/>
    </location>
</feature>
<dbReference type="SUPFAM" id="SSF49899">
    <property type="entry name" value="Concanavalin A-like lectins/glucanases"/>
    <property type="match status" value="1"/>
</dbReference>
<keyword evidence="7" id="KW-0732">Signal</keyword>
<dbReference type="Ensembl" id="ENSAMXT00000002555.2">
    <property type="protein sequence ID" value="ENSAMXP00000002555.2"/>
    <property type="gene ID" value="ENSAMXG00000002497.2"/>
</dbReference>
<organism evidence="9 10">
    <name type="scientific">Astyanax mexicanus</name>
    <name type="common">Blind cave fish</name>
    <name type="synonym">Astyanax fasciatus mexicanus</name>
    <dbReference type="NCBI Taxonomy" id="7994"/>
    <lineage>
        <taxon>Eukaryota</taxon>
        <taxon>Metazoa</taxon>
        <taxon>Chordata</taxon>
        <taxon>Craniata</taxon>
        <taxon>Vertebrata</taxon>
        <taxon>Euteleostomi</taxon>
        <taxon>Actinopterygii</taxon>
        <taxon>Neopterygii</taxon>
        <taxon>Teleostei</taxon>
        <taxon>Ostariophysi</taxon>
        <taxon>Characiformes</taxon>
        <taxon>Characoidei</taxon>
        <taxon>Acestrorhamphidae</taxon>
        <taxon>Acestrorhamphinae</taxon>
        <taxon>Astyanax</taxon>
    </lineage>
</organism>
<feature type="signal peptide" evidence="7">
    <location>
        <begin position="1"/>
        <end position="25"/>
    </location>
</feature>
<reference evidence="10" key="2">
    <citation type="journal article" date="2014" name="Nat. Commun.">
        <title>The cavefish genome reveals candidate genes for eye loss.</title>
        <authorList>
            <person name="McGaugh S.E."/>
            <person name="Gross J.B."/>
            <person name="Aken B."/>
            <person name="Blin M."/>
            <person name="Borowsky R."/>
            <person name="Chalopin D."/>
            <person name="Hinaux H."/>
            <person name="Jeffery W.R."/>
            <person name="Keene A."/>
            <person name="Ma L."/>
            <person name="Minx P."/>
            <person name="Murphy D."/>
            <person name="O'Quin K.E."/>
            <person name="Retaux S."/>
            <person name="Rohner N."/>
            <person name="Searle S.M."/>
            <person name="Stahl B.A."/>
            <person name="Tabin C."/>
            <person name="Volff J.N."/>
            <person name="Yoshizawa M."/>
            <person name="Warren W.C."/>
        </authorList>
    </citation>
    <scope>NUCLEOTIDE SEQUENCE [LARGE SCALE GENOMIC DNA]</scope>
    <source>
        <strain evidence="10">female</strain>
    </source>
</reference>
<evidence type="ECO:0000256" key="3">
    <source>
        <dbReference type="ARBA" id="ARBA00022837"/>
    </source>
</evidence>
<dbReference type="Pfam" id="PF00354">
    <property type="entry name" value="Pentaxin"/>
    <property type="match status" value="1"/>
</dbReference>
<feature type="chain" id="PRO_5017381696" evidence="7">
    <location>
        <begin position="26"/>
        <end position="510"/>
    </location>
</feature>
<reference evidence="10" key="1">
    <citation type="submission" date="2013-03" db="EMBL/GenBank/DDBJ databases">
        <authorList>
            <person name="Jeffery W."/>
            <person name="Warren W."/>
            <person name="Wilson R.K."/>
        </authorList>
    </citation>
    <scope>NUCLEOTIDE SEQUENCE</scope>
    <source>
        <strain evidence="10">female</strain>
    </source>
</reference>
<dbReference type="Proteomes" id="UP000018467">
    <property type="component" value="Unassembled WGS sequence"/>
</dbReference>
<dbReference type="Gene3D" id="2.60.120.200">
    <property type="match status" value="1"/>
</dbReference>
<proteinExistence type="predicted"/>
<evidence type="ECO:0000259" key="8">
    <source>
        <dbReference type="PROSITE" id="PS51828"/>
    </source>
</evidence>
<dbReference type="PANTHER" id="PTHR19277">
    <property type="entry name" value="PENTRAXIN"/>
    <property type="match status" value="1"/>
</dbReference>
<dbReference type="PROSITE" id="PS51828">
    <property type="entry name" value="PTX_2"/>
    <property type="match status" value="1"/>
</dbReference>
<evidence type="ECO:0000313" key="9">
    <source>
        <dbReference type="Ensembl" id="ENSAMXP00000002555.2"/>
    </source>
</evidence>
<dbReference type="InterPro" id="IPR013320">
    <property type="entry name" value="ConA-like_dom_sf"/>
</dbReference>
<evidence type="ECO:0000313" key="10">
    <source>
        <dbReference type="Proteomes" id="UP000018467"/>
    </source>
</evidence>
<dbReference type="GO" id="GO:0046872">
    <property type="term" value="F:metal ion binding"/>
    <property type="evidence" value="ECO:0007669"/>
    <property type="project" value="UniProtKB-KW"/>
</dbReference>
<evidence type="ECO:0000256" key="2">
    <source>
        <dbReference type="ARBA" id="ARBA00022723"/>
    </source>
</evidence>
<name>W5K4P4_ASTMX</name>
<keyword evidence="2" id="KW-0479">Metal-binding</keyword>
<evidence type="ECO:0000256" key="5">
    <source>
        <dbReference type="ARBA" id="ARBA00023180"/>
    </source>
</evidence>
<evidence type="ECO:0000256" key="4">
    <source>
        <dbReference type="ARBA" id="ARBA00023157"/>
    </source>
</evidence>
<keyword evidence="10" id="KW-1185">Reference proteome</keyword>
<reference evidence="9" key="3">
    <citation type="submission" date="2025-08" db="UniProtKB">
        <authorList>
            <consortium name="Ensembl"/>
        </authorList>
    </citation>
    <scope>IDENTIFICATION</scope>
</reference>
<dbReference type="GeneTree" id="ENSGT01060000248575"/>
<evidence type="ECO:0000256" key="1">
    <source>
        <dbReference type="ARBA" id="ARBA00001913"/>
    </source>
</evidence>
<dbReference type="SMART" id="SM00159">
    <property type="entry name" value="PTX"/>
    <property type="match status" value="1"/>
</dbReference>
<dbReference type="AlphaFoldDB" id="W5K4P4"/>
<accession>W5K4P4</accession>
<keyword evidence="3" id="KW-0106">Calcium</keyword>
<comment type="cofactor">
    <cofactor evidence="1">
        <name>Ca(2+)</name>
        <dbReference type="ChEBI" id="CHEBI:29108"/>
    </cofactor>
</comment>
<keyword evidence="4" id="KW-1015">Disulfide bond</keyword>
<reference evidence="9" key="4">
    <citation type="submission" date="2025-09" db="UniProtKB">
        <authorList>
            <consortium name="Ensembl"/>
        </authorList>
    </citation>
    <scope>IDENTIFICATION</scope>
</reference>
<dbReference type="HOGENOM" id="CLU_044996_0_0_1"/>
<dbReference type="InterPro" id="IPR001759">
    <property type="entry name" value="PTX_dom"/>
</dbReference>
<dbReference type="Bgee" id="ENSAMXG00000002497">
    <property type="expression patterns" value="Expressed in muscle tissue and 1 other cell type or tissue"/>
</dbReference>
<evidence type="ECO:0000256" key="7">
    <source>
        <dbReference type="SAM" id="SignalP"/>
    </source>
</evidence>
<dbReference type="PRINTS" id="PR00895">
    <property type="entry name" value="PENTAXIN"/>
</dbReference>
<dbReference type="InParanoid" id="W5K4P4"/>